<dbReference type="OrthoDB" id="5783007at2759"/>
<dbReference type="EMBL" id="UYYG01001152">
    <property type="protein sequence ID" value="VDN55511.1"/>
    <property type="molecule type" value="Genomic_DNA"/>
</dbReference>
<dbReference type="Pfam" id="PF01549">
    <property type="entry name" value="ShK"/>
    <property type="match status" value="1"/>
</dbReference>
<evidence type="ECO:0000313" key="5">
    <source>
        <dbReference type="WBParaSite" id="DME_0000112401-mRNA-1"/>
    </source>
</evidence>
<accession>A0A158Q2Y5</accession>
<gene>
    <name evidence="2" type="ORF">DME_LOCUS5484</name>
</gene>
<dbReference type="Proteomes" id="UP000038040">
    <property type="component" value="Unplaced"/>
</dbReference>
<reference evidence="5" key="1">
    <citation type="submission" date="2016-04" db="UniProtKB">
        <authorList>
            <consortium name="WormBaseParasite"/>
        </authorList>
    </citation>
    <scope>IDENTIFICATION</scope>
</reference>
<feature type="domain" description="ShKT" evidence="1">
    <location>
        <begin position="149"/>
        <end position="174"/>
    </location>
</feature>
<dbReference type="AlphaFoldDB" id="A0A158Q2Y5"/>
<sequence>MLNVTKCCLITDYCPNDKNLKNSRKILVNMSLNIEISKSLSNNHFIRIQKKIVVIFLSQQMLFDNLRKEEKFKQRKPKRIKMKVKSNNASSPLEIDALRAKNLLQTYTTLLHACTILFLIYQGQKNYFIDIFAQLSQPITSKFKCLPNGCCDEHEWCRFWASIGECEANSEWMLIMKLEKFFYLLFFWWNSRSQKIEKRLRKLFRSTIL</sequence>
<reference evidence="2 4" key="2">
    <citation type="submission" date="2018-11" db="EMBL/GenBank/DDBJ databases">
        <authorList>
            <consortium name="Pathogen Informatics"/>
        </authorList>
    </citation>
    <scope>NUCLEOTIDE SEQUENCE [LARGE SCALE GENOMIC DNA]</scope>
</reference>
<keyword evidence="4" id="KW-1185">Reference proteome</keyword>
<dbReference type="InterPro" id="IPR003582">
    <property type="entry name" value="ShKT_dom"/>
</dbReference>
<proteinExistence type="predicted"/>
<name>A0A158Q2Y5_DRAME</name>
<organism evidence="3 5">
    <name type="scientific">Dracunculus medinensis</name>
    <name type="common">Guinea worm</name>
    <dbReference type="NCBI Taxonomy" id="318479"/>
    <lineage>
        <taxon>Eukaryota</taxon>
        <taxon>Metazoa</taxon>
        <taxon>Ecdysozoa</taxon>
        <taxon>Nematoda</taxon>
        <taxon>Chromadorea</taxon>
        <taxon>Rhabditida</taxon>
        <taxon>Spirurina</taxon>
        <taxon>Dracunculoidea</taxon>
        <taxon>Dracunculidae</taxon>
        <taxon>Dracunculus</taxon>
    </lineage>
</organism>
<evidence type="ECO:0000313" key="3">
    <source>
        <dbReference type="Proteomes" id="UP000038040"/>
    </source>
</evidence>
<dbReference type="STRING" id="318479.A0A158Q2Y5"/>
<dbReference type="WBParaSite" id="DME_0000112401-mRNA-1">
    <property type="protein sequence ID" value="DME_0000112401-mRNA-1"/>
    <property type="gene ID" value="DME_0000112401"/>
</dbReference>
<evidence type="ECO:0000313" key="2">
    <source>
        <dbReference type="EMBL" id="VDN55511.1"/>
    </source>
</evidence>
<protein>
    <recommendedName>
        <fullName evidence="1">ShKT domain-containing protein</fullName>
    </recommendedName>
</protein>
<evidence type="ECO:0000259" key="1">
    <source>
        <dbReference type="Pfam" id="PF01549"/>
    </source>
</evidence>
<evidence type="ECO:0000313" key="4">
    <source>
        <dbReference type="Proteomes" id="UP000274756"/>
    </source>
</evidence>
<dbReference type="Proteomes" id="UP000274756">
    <property type="component" value="Unassembled WGS sequence"/>
</dbReference>